<dbReference type="Proteomes" id="UP000612680">
    <property type="component" value="Chromosome"/>
</dbReference>
<accession>A0ABX7I807</accession>
<keyword evidence="1" id="KW-0175">Coiled coil</keyword>
<dbReference type="RefSeq" id="WP_204656101.1">
    <property type="nucleotide sequence ID" value="NZ_CP056775.1"/>
</dbReference>
<sequence>MELTTIQKKVISLRGCRVMLDFELAALYEVETRLLKQAVRRNQDRFPPDFMFELTAEEIAGMVSQNVIPSKSFLGGATPFAFTEQGVAMLSSVLKSQKALQVNIMIMRAFVLMRQYVQDYAELKERINGLETEMNAKFSDIYQALDYLLDPPRPARKQIGFKPDD</sequence>
<dbReference type="InterPro" id="IPR018873">
    <property type="entry name" value="KilA-N_DNA-bd_domain"/>
</dbReference>
<evidence type="ECO:0000313" key="4">
    <source>
        <dbReference type="Proteomes" id="UP000612680"/>
    </source>
</evidence>
<feature type="domain" description="KilA-N DNA-binding" evidence="2">
    <location>
        <begin position="9"/>
        <end position="93"/>
    </location>
</feature>
<evidence type="ECO:0000313" key="3">
    <source>
        <dbReference type="EMBL" id="QRR01930.1"/>
    </source>
</evidence>
<organism evidence="3 4">
    <name type="scientific">Dyadobacter sandarakinus</name>
    <dbReference type="NCBI Taxonomy" id="2747268"/>
    <lineage>
        <taxon>Bacteria</taxon>
        <taxon>Pseudomonadati</taxon>
        <taxon>Bacteroidota</taxon>
        <taxon>Cytophagia</taxon>
        <taxon>Cytophagales</taxon>
        <taxon>Spirosomataceae</taxon>
        <taxon>Dyadobacter</taxon>
    </lineage>
</organism>
<reference evidence="3 4" key="1">
    <citation type="submission" date="2020-06" db="EMBL/GenBank/DDBJ databases">
        <title>Dyadobacter sandarakinus sp. nov., isolated from the soil of the Arctic Yellow River Station.</title>
        <authorList>
            <person name="Zhang Y."/>
            <person name="Peng F."/>
        </authorList>
    </citation>
    <scope>NUCLEOTIDE SEQUENCE [LARGE SCALE GENOMIC DNA]</scope>
    <source>
        <strain evidence="3 4">Q3-56</strain>
    </source>
</reference>
<proteinExistence type="predicted"/>
<protein>
    <submittedName>
        <fullName evidence="3">ORF6N domain-containing protein</fullName>
    </submittedName>
</protein>
<name>A0ABX7I807_9BACT</name>
<evidence type="ECO:0000256" key="1">
    <source>
        <dbReference type="SAM" id="Coils"/>
    </source>
</evidence>
<dbReference type="EMBL" id="CP056775">
    <property type="protein sequence ID" value="QRR01930.1"/>
    <property type="molecule type" value="Genomic_DNA"/>
</dbReference>
<keyword evidence="4" id="KW-1185">Reference proteome</keyword>
<dbReference type="Pfam" id="PF10543">
    <property type="entry name" value="ORF6N"/>
    <property type="match status" value="1"/>
</dbReference>
<evidence type="ECO:0000259" key="2">
    <source>
        <dbReference type="Pfam" id="PF10543"/>
    </source>
</evidence>
<feature type="coiled-coil region" evidence="1">
    <location>
        <begin position="113"/>
        <end position="140"/>
    </location>
</feature>
<gene>
    <name evidence="3" type="ORF">HWI92_13935</name>
</gene>